<evidence type="ECO:0000313" key="1">
    <source>
        <dbReference type="EMBL" id="TDS87238.1"/>
    </source>
</evidence>
<dbReference type="AlphaFoldDB" id="A0A4R7G6U7"/>
<gene>
    <name evidence="1" type="ORF">EV640_10119</name>
</gene>
<accession>A0A4R7G6U7</accession>
<sequence length="188" mass="20371">MRWDALFADLEAQLEAAQTAEFDAALADASRLESSRLEFAERLRAHQDRPLVLQVVGGQRLQVRIMAVGADWLAGTAAAHSVLVPLGGILAVDGMERAAARREPSATRRRLGITAPLRRLARDRAPVSAFGAEGVLGSGLIAMAGRDFVEITPASQDERLRRGGGERSSRVIPLHAVAWFRSERVDLD</sequence>
<keyword evidence="2" id="KW-1185">Reference proteome</keyword>
<comment type="caution">
    <text evidence="1">The sequence shown here is derived from an EMBL/GenBank/DDBJ whole genome shotgun (WGS) entry which is preliminary data.</text>
</comment>
<organism evidence="1 2">
    <name type="scientific">Nesterenkonia aurantiaca</name>
    <dbReference type="NCBI Taxonomy" id="1436010"/>
    <lineage>
        <taxon>Bacteria</taxon>
        <taxon>Bacillati</taxon>
        <taxon>Actinomycetota</taxon>
        <taxon>Actinomycetes</taxon>
        <taxon>Micrococcales</taxon>
        <taxon>Micrococcaceae</taxon>
        <taxon>Nesterenkonia</taxon>
    </lineage>
</organism>
<name>A0A4R7G6U7_9MICC</name>
<proteinExistence type="predicted"/>
<protein>
    <submittedName>
        <fullName evidence="1">Uncharacterized protein</fullName>
    </submittedName>
</protein>
<reference evidence="1 2" key="1">
    <citation type="submission" date="2019-03" db="EMBL/GenBank/DDBJ databases">
        <title>Genomic Encyclopedia of Type Strains, Phase III (KMG-III): the genomes of soil and plant-associated and newly described type strains.</title>
        <authorList>
            <person name="Whitman W."/>
        </authorList>
    </citation>
    <scope>NUCLEOTIDE SEQUENCE [LARGE SCALE GENOMIC DNA]</scope>
    <source>
        <strain evidence="1 2">DSM 27373</strain>
    </source>
</reference>
<dbReference type="RefSeq" id="WP_036473698.1">
    <property type="nucleotide sequence ID" value="NZ_SOAN01000001.1"/>
</dbReference>
<dbReference type="EMBL" id="SOAN01000001">
    <property type="protein sequence ID" value="TDS87238.1"/>
    <property type="molecule type" value="Genomic_DNA"/>
</dbReference>
<evidence type="ECO:0000313" key="2">
    <source>
        <dbReference type="Proteomes" id="UP000294506"/>
    </source>
</evidence>
<dbReference type="Proteomes" id="UP000294506">
    <property type="component" value="Unassembled WGS sequence"/>
</dbReference>